<accession>H8XTD8</accession>
<dbReference type="Pfam" id="PF14903">
    <property type="entry name" value="WG_beta_rep"/>
    <property type="match status" value="2"/>
</dbReference>
<evidence type="ECO:0000313" key="2">
    <source>
        <dbReference type="EMBL" id="CCG52735.1"/>
    </source>
</evidence>
<gene>
    <name evidence="2" type="ordered locus">KQS_03750</name>
</gene>
<dbReference type="OrthoDB" id="623514at2"/>
<reference evidence="3" key="2">
    <citation type="submission" date="2012-03" db="EMBL/GenBank/DDBJ databases">
        <title>Complete genome sequence of Flavobacterium indicum GPTSA100-9T, isolated from warm spring water.</title>
        <authorList>
            <person name="Barbier P."/>
            <person name="Houel A."/>
            <person name="Loux V."/>
            <person name="Poulain J."/>
            <person name="Bernardet J.-F."/>
            <person name="Touchon M."/>
            <person name="Duchaud E."/>
        </authorList>
    </citation>
    <scope>NUCLEOTIDE SEQUENCE [LARGE SCALE GENOMIC DNA]</scope>
    <source>
        <strain evidence="3">DSM 17447 / CIP 109464 / GPTSA100-9</strain>
    </source>
</reference>
<sequence>MLLRFFSIVALFFVSNVFSQTPLIPYRDGKAWGFCDTLGKVIVKPYLDTIHDVRYDGFFKKAAFVVRKGNNKFVVNENNQLVVPILNKYDSIKLKPFDVRYVEVYKKGKLGIVRELVEKVPCLYDEVVVAANASYYVYLDQKCGLLNEKKKLVIPIQFDEIYPIGEEMINRKTLFAWEAIKNDKVQKFFDNVKIEDGQDMVVGLKEMVGSTYFSENKIKEIQSMLSKQYAFVEINEYEGIAIVGNSKDRLGVYSLAKKELLIEPKYEFVALEGEDAAALLFKVKLNSKWGVLKENNQVYLPIKYDSVVFDSSLNLFLIEQERKIGFKIKNTIYPTVEPKYLKVIDKQNFQVNDAWNFSLIQVQTSKGYGFVGENGIEYFKD</sequence>
<evidence type="ECO:0000256" key="1">
    <source>
        <dbReference type="SAM" id="SignalP"/>
    </source>
</evidence>
<dbReference type="KEGG" id="fin:KQS_03750"/>
<protein>
    <submittedName>
        <fullName evidence="2">Uncharacterized protein</fullName>
    </submittedName>
</protein>
<keyword evidence="3" id="KW-1185">Reference proteome</keyword>
<evidence type="ECO:0000313" key="3">
    <source>
        <dbReference type="Proteomes" id="UP000007599"/>
    </source>
</evidence>
<dbReference type="PATRIC" id="fig|1094466.5.peg.740"/>
<dbReference type="Proteomes" id="UP000007599">
    <property type="component" value="Chromosome I"/>
</dbReference>
<dbReference type="STRING" id="1094466.KQS_03750"/>
<feature type="chain" id="PRO_5003616631" evidence="1">
    <location>
        <begin position="20"/>
        <end position="381"/>
    </location>
</feature>
<dbReference type="RefSeq" id="WP_014387877.1">
    <property type="nucleotide sequence ID" value="NC_017025.1"/>
</dbReference>
<name>H8XTD8_FLAIG</name>
<keyword evidence="1" id="KW-0732">Signal</keyword>
<dbReference type="EMBL" id="HE774682">
    <property type="protein sequence ID" value="CCG52735.1"/>
    <property type="molecule type" value="Genomic_DNA"/>
</dbReference>
<proteinExistence type="predicted"/>
<reference evidence="2 3" key="1">
    <citation type="journal article" date="2012" name="J. Bacteriol.">
        <title>Complete Genome Sequence of Flavobacterium indicum GPSTA100-9T, Isolated from Warm Spring Water.</title>
        <authorList>
            <person name="Barbier P."/>
            <person name="Houel A."/>
            <person name="Loux V."/>
            <person name="Poulain J."/>
            <person name="Bernardet J.F."/>
            <person name="Touchon M."/>
            <person name="Duchaud E."/>
        </authorList>
    </citation>
    <scope>NUCLEOTIDE SEQUENCE [LARGE SCALE GENOMIC DNA]</scope>
    <source>
        <strain evidence="3">DSM 17447 / CIP 109464 / GPTSA100-9</strain>
    </source>
</reference>
<organism evidence="2 3">
    <name type="scientific">Flavobacterium indicum (strain DSM 17447 / CIP 109464 / GPTSA100-9)</name>
    <dbReference type="NCBI Taxonomy" id="1094466"/>
    <lineage>
        <taxon>Bacteria</taxon>
        <taxon>Pseudomonadati</taxon>
        <taxon>Bacteroidota</taxon>
        <taxon>Flavobacteriia</taxon>
        <taxon>Flavobacteriales</taxon>
        <taxon>Flavobacteriaceae</taxon>
        <taxon>Flavobacterium</taxon>
    </lineage>
</organism>
<feature type="signal peptide" evidence="1">
    <location>
        <begin position="1"/>
        <end position="19"/>
    </location>
</feature>
<dbReference type="HOGENOM" id="CLU_725117_0_0_10"/>
<dbReference type="AlphaFoldDB" id="H8XTD8"/>
<dbReference type="InterPro" id="IPR032774">
    <property type="entry name" value="WG_beta_rep"/>
</dbReference>